<sequence>MTEPVSLDQLKVHLRLEEGETDEDAYLTGMIMAARRACEYQINRSVVGATDVLNLDIFPGEEHSPFPIIPLEACSPRSRDICLAGGMVASVTSVTYFDEAGAEQTLDPSTYFADLVDAPALLAPVGRSWPKTQNRPGAVTITYLVSPLTADDLATVAQAMLLLIGHWYRNRESVAVDIRGTPIELPLSVTWLLTPLRQWATD</sequence>
<dbReference type="CDD" id="cd08054">
    <property type="entry name" value="gp6"/>
    <property type="match status" value="1"/>
</dbReference>
<dbReference type="InterPro" id="IPR006450">
    <property type="entry name" value="Phage_HK97_gp6-like"/>
</dbReference>
<evidence type="ECO:0000313" key="2">
    <source>
        <dbReference type="Proteomes" id="UP001210865"/>
    </source>
</evidence>
<accession>A0ABY7NQX3</accession>
<dbReference type="EMBL" id="CP115174">
    <property type="protein sequence ID" value="WBO23936.1"/>
    <property type="molecule type" value="Genomic_DNA"/>
</dbReference>
<evidence type="ECO:0000313" key="1">
    <source>
        <dbReference type="EMBL" id="WBO23936.1"/>
    </source>
</evidence>
<gene>
    <name evidence="1" type="ORF">PBT88_07455</name>
</gene>
<name>A0ABY7NQX3_9SPHN</name>
<proteinExistence type="predicted"/>
<dbReference type="NCBIfam" id="TIGR01560">
    <property type="entry name" value="put_DNA_pack"/>
    <property type="match status" value="1"/>
</dbReference>
<protein>
    <submittedName>
        <fullName evidence="1">Head-tail connector protein</fullName>
    </submittedName>
</protein>
<dbReference type="NCBIfam" id="TIGR02215">
    <property type="entry name" value="phage_chp_gp8"/>
    <property type="match status" value="1"/>
</dbReference>
<reference evidence="1 2" key="1">
    <citation type="submission" date="2022-12" db="EMBL/GenBank/DDBJ databases">
        <title>Sphingomonas abieness sp. nov., an endophytic bacterium isolated from Abies koreana.</title>
        <authorList>
            <person name="Jiang L."/>
            <person name="Lee J."/>
        </authorList>
    </citation>
    <scope>NUCLEOTIDE SEQUENCE [LARGE SCALE GENOMIC DNA]</scope>
    <source>
        <strain evidence="2">PAMB 00755</strain>
    </source>
</reference>
<organism evidence="1 2">
    <name type="scientific">Sphingomonas abietis</name>
    <dbReference type="NCBI Taxonomy" id="3012344"/>
    <lineage>
        <taxon>Bacteria</taxon>
        <taxon>Pseudomonadati</taxon>
        <taxon>Pseudomonadota</taxon>
        <taxon>Alphaproteobacteria</taxon>
        <taxon>Sphingomonadales</taxon>
        <taxon>Sphingomonadaceae</taxon>
        <taxon>Sphingomonas</taxon>
    </lineage>
</organism>
<dbReference type="Gene3D" id="1.10.3230.30">
    <property type="entry name" value="Phage gp6-like head-tail connector protein"/>
    <property type="match status" value="1"/>
</dbReference>
<dbReference type="InterPro" id="IPR011738">
    <property type="entry name" value="Phage_CHP"/>
</dbReference>
<dbReference type="Proteomes" id="UP001210865">
    <property type="component" value="Chromosome"/>
</dbReference>
<dbReference type="RefSeq" id="WP_270078565.1">
    <property type="nucleotide sequence ID" value="NZ_CP115174.1"/>
</dbReference>
<keyword evidence="2" id="KW-1185">Reference proteome</keyword>